<dbReference type="EMBL" id="CAJVQA010000515">
    <property type="protein sequence ID" value="CAG8478566.1"/>
    <property type="molecule type" value="Genomic_DNA"/>
</dbReference>
<gene>
    <name evidence="10" type="ORF">CPELLU_LOCUS1410</name>
</gene>
<dbReference type="PROSITE" id="PS50235">
    <property type="entry name" value="USP_3"/>
    <property type="match status" value="1"/>
</dbReference>
<dbReference type="PANTHER" id="PTHR24006">
    <property type="entry name" value="UBIQUITIN CARBOXYL-TERMINAL HYDROLASE"/>
    <property type="match status" value="1"/>
</dbReference>
<dbReference type="AlphaFoldDB" id="A0A9N8Z7F4"/>
<dbReference type="Gene3D" id="2.60.210.10">
    <property type="entry name" value="Apoptosis, Tumor Necrosis Factor Receptor Associated Protein 2, Chain A"/>
    <property type="match status" value="1"/>
</dbReference>
<dbReference type="InterPro" id="IPR029346">
    <property type="entry name" value="USP_C"/>
</dbReference>
<dbReference type="OrthoDB" id="289038at2759"/>
<dbReference type="PANTHER" id="PTHR24006:SF644">
    <property type="entry name" value="UBIQUITIN CARBOXYL-TERMINAL HYDROLASE 7"/>
    <property type="match status" value="1"/>
</dbReference>
<keyword evidence="5" id="KW-0833">Ubl conjugation pathway</keyword>
<dbReference type="Gene3D" id="3.90.70.10">
    <property type="entry name" value="Cysteine proteinases"/>
    <property type="match status" value="1"/>
</dbReference>
<protein>
    <recommendedName>
        <fullName evidence="3">ubiquitinyl hydrolase 1</fullName>
        <ecNumber evidence="3">3.4.19.12</ecNumber>
    </recommendedName>
</protein>
<comment type="catalytic activity">
    <reaction evidence="1">
        <text>Thiol-dependent hydrolysis of ester, thioester, amide, peptide and isopeptide bonds formed by the C-terminal Gly of ubiquitin (a 76-residue protein attached to proteins as an intracellular targeting signal).</text>
        <dbReference type="EC" id="3.4.19.12"/>
    </reaction>
</comment>
<evidence type="ECO:0000256" key="3">
    <source>
        <dbReference type="ARBA" id="ARBA00012759"/>
    </source>
</evidence>
<proteinExistence type="inferred from homology"/>
<keyword evidence="6" id="KW-0378">Hydrolase</keyword>
<dbReference type="InterPro" id="IPR038765">
    <property type="entry name" value="Papain-like_cys_pep_sf"/>
</dbReference>
<dbReference type="FunFam" id="2.60.210.10:FF:000011">
    <property type="entry name" value="Ubiquitin carboxyl-terminal hydrolase 7"/>
    <property type="match status" value="1"/>
</dbReference>
<dbReference type="EC" id="3.4.19.12" evidence="3"/>
<dbReference type="Proteomes" id="UP000789759">
    <property type="component" value="Unassembled WGS sequence"/>
</dbReference>
<dbReference type="Pfam" id="PF12436">
    <property type="entry name" value="USP7_ICP0_bdg"/>
    <property type="match status" value="1"/>
</dbReference>
<dbReference type="GO" id="GO:0005634">
    <property type="term" value="C:nucleus"/>
    <property type="evidence" value="ECO:0007669"/>
    <property type="project" value="TreeGrafter"/>
</dbReference>
<reference evidence="10" key="1">
    <citation type="submission" date="2021-06" db="EMBL/GenBank/DDBJ databases">
        <authorList>
            <person name="Kallberg Y."/>
            <person name="Tangrot J."/>
            <person name="Rosling A."/>
        </authorList>
    </citation>
    <scope>NUCLEOTIDE SEQUENCE</scope>
    <source>
        <strain evidence="10">FL966</strain>
    </source>
</reference>
<evidence type="ECO:0000259" key="9">
    <source>
        <dbReference type="PROSITE" id="PS50235"/>
    </source>
</evidence>
<evidence type="ECO:0000256" key="4">
    <source>
        <dbReference type="ARBA" id="ARBA00022670"/>
    </source>
</evidence>
<evidence type="ECO:0000256" key="2">
    <source>
        <dbReference type="ARBA" id="ARBA00009085"/>
    </source>
</evidence>
<dbReference type="InterPro" id="IPR008974">
    <property type="entry name" value="TRAF-like"/>
</dbReference>
<organism evidence="10 11">
    <name type="scientific">Cetraspora pellucida</name>
    <dbReference type="NCBI Taxonomy" id="1433469"/>
    <lineage>
        <taxon>Eukaryota</taxon>
        <taxon>Fungi</taxon>
        <taxon>Fungi incertae sedis</taxon>
        <taxon>Mucoromycota</taxon>
        <taxon>Glomeromycotina</taxon>
        <taxon>Glomeromycetes</taxon>
        <taxon>Diversisporales</taxon>
        <taxon>Gigasporaceae</taxon>
        <taxon>Cetraspora</taxon>
    </lineage>
</organism>
<dbReference type="GO" id="GO:0016579">
    <property type="term" value="P:protein deubiquitination"/>
    <property type="evidence" value="ECO:0007669"/>
    <property type="project" value="InterPro"/>
</dbReference>
<keyword evidence="4" id="KW-0645">Protease</keyword>
<accession>A0A9N8Z7F4</accession>
<comment type="similarity">
    <text evidence="2">Belongs to the peptidase C19 family.</text>
</comment>
<feature type="domain" description="USP" evidence="9">
    <location>
        <begin position="166"/>
        <end position="467"/>
    </location>
</feature>
<dbReference type="InterPro" id="IPR002083">
    <property type="entry name" value="MATH/TRAF_dom"/>
</dbReference>
<dbReference type="GO" id="GO:0005829">
    <property type="term" value="C:cytosol"/>
    <property type="evidence" value="ECO:0007669"/>
    <property type="project" value="TreeGrafter"/>
</dbReference>
<dbReference type="GO" id="GO:0006508">
    <property type="term" value="P:proteolysis"/>
    <property type="evidence" value="ECO:0007669"/>
    <property type="project" value="UniProtKB-KW"/>
</dbReference>
<dbReference type="Pfam" id="PF00443">
    <property type="entry name" value="UCH"/>
    <property type="match status" value="1"/>
</dbReference>
<dbReference type="SUPFAM" id="SSF49599">
    <property type="entry name" value="TRAF domain-like"/>
    <property type="match status" value="1"/>
</dbReference>
<evidence type="ECO:0000256" key="1">
    <source>
        <dbReference type="ARBA" id="ARBA00000707"/>
    </source>
</evidence>
<evidence type="ECO:0000313" key="10">
    <source>
        <dbReference type="EMBL" id="CAG8478566.1"/>
    </source>
</evidence>
<dbReference type="InterPro" id="IPR024729">
    <property type="entry name" value="USP7_ICP0-binding_dom"/>
</dbReference>
<evidence type="ECO:0000256" key="6">
    <source>
        <dbReference type="ARBA" id="ARBA00022801"/>
    </source>
</evidence>
<dbReference type="InterPro" id="IPR001394">
    <property type="entry name" value="Peptidase_C19_UCH"/>
</dbReference>
<dbReference type="PROSITE" id="PS50144">
    <property type="entry name" value="MATH"/>
    <property type="match status" value="1"/>
</dbReference>
<keyword evidence="7" id="KW-0788">Thiol protease</keyword>
<dbReference type="GO" id="GO:0004843">
    <property type="term" value="F:cysteine-type deubiquitinase activity"/>
    <property type="evidence" value="ECO:0007669"/>
    <property type="project" value="UniProtKB-EC"/>
</dbReference>
<sequence length="999" mass="116064">MPDLGYEIEDFQYYTWQIAGWTSLEKRITGPEFEAGGWKWRILLFPHGNNDDSHVSIYLDFSVPIGVLADLHCCAQFGLLLWNPENPTFYASQNSHHRFTAEEPDWGFKQFCALNKLFVPSTTHTRPLIEYDTCNITALVRIIKDPTGVLWHDFTNYDSKKVTGYINLENQGATSHLNVELQLLYSIKYFRKAIYQIFTEDDKPNKSIPLAMQRIFYNLQVSDTPVETTELTKSFEIDSSDRCMPHDVQEFYRMLLDCLDNKMKNTYADGTISKLFTGEMKSYVRCVNVDYESSFIEDYYDIQLKVKGCKTLNDSFQEFIREEFCTGNNKYKTETYGLQDAKKGVIFESFPSVLRIQLKRFEYNMQRDAIIKINDSLEYPMEIDLQGYLSSDSSDKSKPHNYLLHGVIVHSGELHEDNFYILLKPEKNGNWFKFDDDRVIPVMDKAVLEDNYEDKVSNAYILVYIRESDIDFVLSPVLVEDIPKHIQERHLYLTTKILTLATFEHHQGFDLANIDDQQYPLSEFPQFKVLKSETYGAFKVAIAHKFGIPIEQMRFWVFVHRQNKTIRPDTPIPDDFLGIAMEGVHTRMASGQNELKLFLEVTDKLINGKVAWFPTIEEDSHILVFIKYFDIDKQSLKGVCSLYVRSVDKVGEIIPILCEKKNLPQNTPLNIYEEIKPTMIVEMKPELTFQESEIQDGDVICFQKALTEYEIKELTTAGHIYDIPTFYVSLSTRVVVQFKPKNKNRGQKPEFKLILNTCETVIIKSVADQTLSEMLQTTTQNLLYYEILDVNIIELENNMFFKVHWLGTTIKKEEEVDVCIPKNAKIYEVLRVIVQKLALPQISYKIRLYDALNCKIQNEYNVYDSIDKIQEHLTLYAEEIPQDEIELGTDDIIIQVFHFTKEPSRAHGIPFKFVLKDGEPFSMTKLRLRLRLGINEEDFLKVKVAIIKSASSSELWYIDDNGIILSDFRFTDELLGLDYVDKTGRVGRIDGEKAIYIRG</sequence>
<dbReference type="GO" id="GO:0031647">
    <property type="term" value="P:regulation of protein stability"/>
    <property type="evidence" value="ECO:0007669"/>
    <property type="project" value="TreeGrafter"/>
</dbReference>
<dbReference type="InterPro" id="IPR050164">
    <property type="entry name" value="Peptidase_C19"/>
</dbReference>
<feature type="domain" description="MATH" evidence="8">
    <location>
        <begin position="11"/>
        <end position="140"/>
    </location>
</feature>
<evidence type="ECO:0000313" key="11">
    <source>
        <dbReference type="Proteomes" id="UP000789759"/>
    </source>
</evidence>
<dbReference type="Pfam" id="PF22486">
    <property type="entry name" value="MATH_2"/>
    <property type="match status" value="1"/>
</dbReference>
<evidence type="ECO:0000256" key="7">
    <source>
        <dbReference type="ARBA" id="ARBA00022807"/>
    </source>
</evidence>
<dbReference type="Pfam" id="PF14533">
    <property type="entry name" value="USP7_C2"/>
    <property type="match status" value="1"/>
</dbReference>
<comment type="caution">
    <text evidence="10">The sequence shown here is derived from an EMBL/GenBank/DDBJ whole genome shotgun (WGS) entry which is preliminary data.</text>
</comment>
<dbReference type="SUPFAM" id="SSF54001">
    <property type="entry name" value="Cysteine proteinases"/>
    <property type="match status" value="1"/>
</dbReference>
<evidence type="ECO:0000259" key="8">
    <source>
        <dbReference type="PROSITE" id="PS50144"/>
    </source>
</evidence>
<dbReference type="SMART" id="SM00061">
    <property type="entry name" value="MATH"/>
    <property type="match status" value="1"/>
</dbReference>
<name>A0A9N8Z7F4_9GLOM</name>
<evidence type="ECO:0000256" key="5">
    <source>
        <dbReference type="ARBA" id="ARBA00022786"/>
    </source>
</evidence>
<dbReference type="Gene3D" id="3.10.20.90">
    <property type="entry name" value="Phosphatidylinositol 3-kinase Catalytic Subunit, Chain A, domain 1"/>
    <property type="match status" value="1"/>
</dbReference>
<dbReference type="InterPro" id="IPR028889">
    <property type="entry name" value="USP"/>
</dbReference>
<keyword evidence="11" id="KW-1185">Reference proteome</keyword>